<evidence type="ECO:0000313" key="2">
    <source>
        <dbReference type="Proteomes" id="UP000215196"/>
    </source>
</evidence>
<evidence type="ECO:0000313" key="1">
    <source>
        <dbReference type="EMBL" id="SNV48192.1"/>
    </source>
</evidence>
<protein>
    <submittedName>
        <fullName evidence="1">Uncharacterized protein</fullName>
    </submittedName>
</protein>
<dbReference type="AlphaFoldDB" id="A0A239XP79"/>
<keyword evidence="2" id="KW-1185">Reference proteome</keyword>
<dbReference type="Proteomes" id="UP000215196">
    <property type="component" value="Chromosome 1"/>
</dbReference>
<name>A0A239XP79_9FLAO</name>
<reference evidence="1 2" key="1">
    <citation type="submission" date="2017-06" db="EMBL/GenBank/DDBJ databases">
        <authorList>
            <consortium name="Pathogen Informatics"/>
        </authorList>
    </citation>
    <scope>NUCLEOTIDE SEQUENCE [LARGE SCALE GENOMIC DNA]</scope>
    <source>
        <strain evidence="1 2">NCTC13490</strain>
    </source>
</reference>
<proteinExistence type="predicted"/>
<sequence>MIISYIKVKYAKYVKYTYIKYLRNKKSTWKPSGNL</sequence>
<dbReference type="KEGG" id="ctak:4412677_01867"/>
<dbReference type="EMBL" id="LT906465">
    <property type="protein sequence ID" value="SNV48192.1"/>
    <property type="molecule type" value="Genomic_DNA"/>
</dbReference>
<organism evidence="1 2">
    <name type="scientific">Chryseobacterium taklimakanense</name>
    <dbReference type="NCBI Taxonomy" id="536441"/>
    <lineage>
        <taxon>Bacteria</taxon>
        <taxon>Pseudomonadati</taxon>
        <taxon>Bacteroidota</taxon>
        <taxon>Flavobacteriia</taxon>
        <taxon>Flavobacteriales</taxon>
        <taxon>Weeksellaceae</taxon>
        <taxon>Chryseobacterium group</taxon>
        <taxon>Chryseobacterium</taxon>
    </lineage>
</organism>
<gene>
    <name evidence="1" type="ORF">SAMEA4412677_01867</name>
</gene>
<accession>A0A239XP79</accession>